<evidence type="ECO:0000259" key="1">
    <source>
        <dbReference type="Pfam" id="PF13847"/>
    </source>
</evidence>
<dbReference type="AlphaFoldDB" id="C0QF11"/>
<dbReference type="EMBL" id="CP001087">
    <property type="protein sequence ID" value="ACN17512.1"/>
    <property type="molecule type" value="Genomic_DNA"/>
</dbReference>
<dbReference type="GO" id="GO:0008168">
    <property type="term" value="F:methyltransferase activity"/>
    <property type="evidence" value="ECO:0007669"/>
    <property type="project" value="UniProtKB-KW"/>
</dbReference>
<dbReference type="Pfam" id="PF13847">
    <property type="entry name" value="Methyltransf_31"/>
    <property type="match status" value="1"/>
</dbReference>
<evidence type="ECO:0000313" key="3">
    <source>
        <dbReference type="Proteomes" id="UP000000442"/>
    </source>
</evidence>
<protein>
    <submittedName>
        <fullName evidence="2">UbiE6</fullName>
        <ecNumber evidence="2">2.1.1.-</ecNumber>
    </submittedName>
</protein>
<reference evidence="2 3" key="1">
    <citation type="journal article" date="2009" name="Environ. Microbiol.">
        <title>Genome sequence of Desulfobacterium autotrophicum HRM2, a marine sulfate reducer oxidizing organic carbon completely to carbon dioxide.</title>
        <authorList>
            <person name="Strittmatter A.W."/>
            <person name="Liesegang H."/>
            <person name="Rabus R."/>
            <person name="Decker I."/>
            <person name="Amann J."/>
            <person name="Andres S."/>
            <person name="Henne A."/>
            <person name="Fricke W.F."/>
            <person name="Martinez-Arias R."/>
            <person name="Bartels D."/>
            <person name="Goesmann A."/>
            <person name="Krause L."/>
            <person name="Puehler A."/>
            <person name="Klenk H.P."/>
            <person name="Richter M."/>
            <person name="Schuler M."/>
            <person name="Gloeckner F.O."/>
            <person name="Meyerdierks A."/>
            <person name="Gottschalk G."/>
            <person name="Amann R."/>
        </authorList>
    </citation>
    <scope>NUCLEOTIDE SEQUENCE [LARGE SCALE GENOMIC DNA]</scope>
    <source>
        <strain evidence="3">ATCC 43914 / DSM 3382 / HRM2</strain>
    </source>
</reference>
<dbReference type="SUPFAM" id="SSF53335">
    <property type="entry name" value="S-adenosyl-L-methionine-dependent methyltransferases"/>
    <property type="match status" value="1"/>
</dbReference>
<accession>C0QF11</accession>
<proteinExistence type="predicted"/>
<gene>
    <name evidence="2" type="primary">ubiE6</name>
    <name evidence="2" type="ordered locus">HRM2_44560</name>
</gene>
<dbReference type="GO" id="GO:0032259">
    <property type="term" value="P:methylation"/>
    <property type="evidence" value="ECO:0007669"/>
    <property type="project" value="UniProtKB-KW"/>
</dbReference>
<keyword evidence="2" id="KW-0808">Transferase</keyword>
<keyword evidence="2" id="KW-0489">Methyltransferase</keyword>
<dbReference type="InterPro" id="IPR025714">
    <property type="entry name" value="Methyltranfer_dom"/>
</dbReference>
<name>C0QF11_DESAH</name>
<dbReference type="eggNOG" id="COG2226">
    <property type="taxonomic scope" value="Bacteria"/>
</dbReference>
<sequence>MYDVFSPKKYYHKARSQAIKELRLNKEKSVLNVPVGTGQNFEYFQQYLRNSGLIVGVDISRGMLGKAQNKIDQSQWDNIKLLNQDVTNLGSSLVNEFLEENSLKGFDAILCDLGLSGFPQWKEVIDILVSMLSTNGRIAIMDWYIVRGNFVRWIGKGEVNRPIGQHIETRVADFQVDSSFNRGGVFVASGSKIHESKKT</sequence>
<dbReference type="Proteomes" id="UP000000442">
    <property type="component" value="Chromosome"/>
</dbReference>
<evidence type="ECO:0000313" key="2">
    <source>
        <dbReference type="EMBL" id="ACN17512.1"/>
    </source>
</evidence>
<dbReference type="OrthoDB" id="9791837at2"/>
<keyword evidence="3" id="KW-1185">Reference proteome</keyword>
<dbReference type="HOGENOM" id="CLU_1265537_0_0_7"/>
<dbReference type="InterPro" id="IPR029063">
    <property type="entry name" value="SAM-dependent_MTases_sf"/>
</dbReference>
<dbReference type="KEGG" id="dat:HRM2_44560"/>
<feature type="domain" description="Methyltransferase" evidence="1">
    <location>
        <begin position="26"/>
        <end position="144"/>
    </location>
</feature>
<dbReference type="Gene3D" id="3.40.50.150">
    <property type="entry name" value="Vaccinia Virus protein VP39"/>
    <property type="match status" value="1"/>
</dbReference>
<dbReference type="EC" id="2.1.1.-" evidence="2"/>
<dbReference type="CDD" id="cd02440">
    <property type="entry name" value="AdoMet_MTases"/>
    <property type="match status" value="1"/>
</dbReference>
<dbReference type="STRING" id="177437.HRM2_44560"/>
<organism evidence="2 3">
    <name type="scientific">Desulforapulum autotrophicum (strain ATCC 43914 / DSM 3382 / VKM B-1955 / HRM2)</name>
    <name type="common">Desulfobacterium autotrophicum</name>
    <dbReference type="NCBI Taxonomy" id="177437"/>
    <lineage>
        <taxon>Bacteria</taxon>
        <taxon>Pseudomonadati</taxon>
        <taxon>Thermodesulfobacteriota</taxon>
        <taxon>Desulfobacteria</taxon>
        <taxon>Desulfobacterales</taxon>
        <taxon>Desulfobacteraceae</taxon>
        <taxon>Desulforapulum</taxon>
    </lineage>
</organism>